<gene>
    <name evidence="5" type="ORF">SI7747_05006634</name>
    <name evidence="6" type="ORF">SI8410_05007205</name>
</gene>
<protein>
    <submittedName>
        <fullName evidence="5">Uncharacterized protein</fullName>
    </submittedName>
</protein>
<evidence type="ECO:0000256" key="4">
    <source>
        <dbReference type="SAM" id="SignalP"/>
    </source>
</evidence>
<evidence type="ECO:0000313" key="7">
    <source>
        <dbReference type="Proteomes" id="UP000663760"/>
    </source>
</evidence>
<keyword evidence="7" id="KW-1185">Reference proteome</keyword>
<reference evidence="5" key="1">
    <citation type="submission" date="2019-12" db="EMBL/GenBank/DDBJ databases">
        <authorList>
            <person name="Scholz U."/>
            <person name="Mascher M."/>
            <person name="Fiebig A."/>
        </authorList>
    </citation>
    <scope>NUCLEOTIDE SEQUENCE</scope>
</reference>
<organism evidence="5">
    <name type="scientific">Spirodela intermedia</name>
    <name type="common">Intermediate duckweed</name>
    <dbReference type="NCBI Taxonomy" id="51605"/>
    <lineage>
        <taxon>Eukaryota</taxon>
        <taxon>Viridiplantae</taxon>
        <taxon>Streptophyta</taxon>
        <taxon>Embryophyta</taxon>
        <taxon>Tracheophyta</taxon>
        <taxon>Spermatophyta</taxon>
        <taxon>Magnoliopsida</taxon>
        <taxon>Liliopsida</taxon>
        <taxon>Araceae</taxon>
        <taxon>Lemnoideae</taxon>
        <taxon>Spirodela</taxon>
    </lineage>
</organism>
<dbReference type="EMBL" id="LR743592">
    <property type="protein sequence ID" value="CAA2620465.1"/>
    <property type="molecule type" value="Genomic_DNA"/>
</dbReference>
<accession>A0A7I8ISU7</accession>
<feature type="region of interest" description="Disordered" evidence="3">
    <location>
        <begin position="161"/>
        <end position="189"/>
    </location>
</feature>
<feature type="signal peptide" evidence="4">
    <location>
        <begin position="1"/>
        <end position="28"/>
    </location>
</feature>
<dbReference type="AlphaFoldDB" id="A0A7I8ISU7"/>
<evidence type="ECO:0000256" key="3">
    <source>
        <dbReference type="SAM" id="MobiDB-lite"/>
    </source>
</evidence>
<evidence type="ECO:0000256" key="2">
    <source>
        <dbReference type="ARBA" id="ARBA00022729"/>
    </source>
</evidence>
<dbReference type="OrthoDB" id="2013942at2759"/>
<dbReference type="EMBL" id="LR746268">
    <property type="protein sequence ID" value="CAA7396542.1"/>
    <property type="molecule type" value="Genomic_DNA"/>
</dbReference>
<feature type="chain" id="PRO_5045019949" evidence="4">
    <location>
        <begin position="29"/>
        <end position="189"/>
    </location>
</feature>
<dbReference type="Pfam" id="PF04885">
    <property type="entry name" value="Stig1"/>
    <property type="match status" value="1"/>
</dbReference>
<proteinExistence type="inferred from homology"/>
<dbReference type="Proteomes" id="UP000663760">
    <property type="component" value="Chromosome 5"/>
</dbReference>
<dbReference type="InterPro" id="IPR006969">
    <property type="entry name" value="Stig-like"/>
</dbReference>
<feature type="compositionally biased region" description="Low complexity" evidence="3">
    <location>
        <begin position="180"/>
        <end position="189"/>
    </location>
</feature>
<comment type="similarity">
    <text evidence="1">Belongs to the STIG1 family.</text>
</comment>
<evidence type="ECO:0000313" key="5">
    <source>
        <dbReference type="EMBL" id="CAA2620465.1"/>
    </source>
</evidence>
<dbReference type="PANTHER" id="PTHR33227">
    <property type="entry name" value="STIGMA-SPECIFIC STIG1-LIKE PROTEIN 3"/>
    <property type="match status" value="1"/>
</dbReference>
<evidence type="ECO:0000313" key="6">
    <source>
        <dbReference type="EMBL" id="CAA7396542.1"/>
    </source>
</evidence>
<keyword evidence="2 4" id="KW-0732">Signal</keyword>
<sequence length="189" mass="20758">MRLPTLTRSPGTVLLTVALVAVLAAAVAENHFVVEPENSAGSGSWIRRASTAAPRRVGCRHRPWVCFDREHPFRRRMCCRNRCVDVGSDENNCGLCKARCPFAWSCCVGICVNTNVNPFHCGGCSVRCPLGVPCRYGLCGYALHVPKLPPTHPGWAHPQPEKYMPPFVQEHPPPEPPLLLPSRLPASSE</sequence>
<evidence type="ECO:0000256" key="1">
    <source>
        <dbReference type="ARBA" id="ARBA00006010"/>
    </source>
</evidence>
<name>A0A7I8ISU7_SPIIN</name>
<dbReference type="PANTHER" id="PTHR33227:SF48">
    <property type="entry name" value="STIGMA-SPECIFIC STIG1-LIKE PROTEIN 4"/>
    <property type="match status" value="1"/>
</dbReference>